<protein>
    <recommendedName>
        <fullName evidence="1">ADP-ribosyl cyclase/cyclic ADP-ribose hydrolase</fullName>
        <ecNumber evidence="1">3.2.2.6</ecNumber>
    </recommendedName>
</protein>
<dbReference type="InterPro" id="IPR032675">
    <property type="entry name" value="LRR_dom_sf"/>
</dbReference>
<evidence type="ECO:0000256" key="5">
    <source>
        <dbReference type="SAM" id="MobiDB-lite"/>
    </source>
</evidence>
<keyword evidence="9" id="KW-1185">Reference proteome</keyword>
<keyword evidence="3" id="KW-0520">NAD</keyword>
<dbReference type="Gene3D" id="3.80.10.10">
    <property type="entry name" value="Ribonuclease Inhibitor"/>
    <property type="match status" value="1"/>
</dbReference>
<evidence type="ECO:0000313" key="9">
    <source>
        <dbReference type="Proteomes" id="UP000290289"/>
    </source>
</evidence>
<evidence type="ECO:0000313" key="8">
    <source>
        <dbReference type="EMBL" id="RXH97829.1"/>
    </source>
</evidence>
<evidence type="ECO:0000256" key="4">
    <source>
        <dbReference type="ARBA" id="ARBA00047304"/>
    </source>
</evidence>
<dbReference type="Proteomes" id="UP000290289">
    <property type="component" value="Chromosome 5"/>
</dbReference>
<dbReference type="EC" id="3.2.2.6" evidence="1"/>
<dbReference type="PANTHER" id="PTHR32009:SF39">
    <property type="entry name" value="TIR DOMAIN-CONTAINING PROTEIN"/>
    <property type="match status" value="1"/>
</dbReference>
<dbReference type="GO" id="GO:0007165">
    <property type="term" value="P:signal transduction"/>
    <property type="evidence" value="ECO:0007669"/>
    <property type="project" value="InterPro"/>
</dbReference>
<feature type="domain" description="TIR" evidence="6">
    <location>
        <begin position="750"/>
        <end position="782"/>
    </location>
</feature>
<dbReference type="PROSITE" id="PS50835">
    <property type="entry name" value="IG_LIKE"/>
    <property type="match status" value="1"/>
</dbReference>
<gene>
    <name evidence="8" type="ORF">DVH24_010154</name>
</gene>
<proteinExistence type="predicted"/>
<feature type="region of interest" description="Disordered" evidence="5">
    <location>
        <begin position="1"/>
        <end position="21"/>
    </location>
</feature>
<dbReference type="InterPro" id="IPR035897">
    <property type="entry name" value="Toll_tir_struct_dom_sf"/>
</dbReference>
<dbReference type="EMBL" id="RDQH01000331">
    <property type="protein sequence ID" value="RXH97829.1"/>
    <property type="molecule type" value="Genomic_DNA"/>
</dbReference>
<dbReference type="Pfam" id="PF01582">
    <property type="entry name" value="TIR"/>
    <property type="match status" value="1"/>
</dbReference>
<reference evidence="8 9" key="1">
    <citation type="submission" date="2018-10" db="EMBL/GenBank/DDBJ databases">
        <title>A high-quality apple genome assembly.</title>
        <authorList>
            <person name="Hu J."/>
        </authorList>
    </citation>
    <scope>NUCLEOTIDE SEQUENCE [LARGE SCALE GENOMIC DNA]</scope>
    <source>
        <strain evidence="9">cv. HFTH1</strain>
        <tissue evidence="8">Young leaf</tissue>
    </source>
</reference>
<feature type="compositionally biased region" description="Low complexity" evidence="5">
    <location>
        <begin position="10"/>
        <end position="21"/>
    </location>
</feature>
<evidence type="ECO:0000256" key="3">
    <source>
        <dbReference type="ARBA" id="ARBA00023027"/>
    </source>
</evidence>
<feature type="domain" description="TIR" evidence="6">
    <location>
        <begin position="23"/>
        <end position="183"/>
    </location>
</feature>
<dbReference type="FunFam" id="3.40.50.10140:FF:000007">
    <property type="entry name" value="Disease resistance protein (TIR-NBS-LRR class)"/>
    <property type="match status" value="1"/>
</dbReference>
<dbReference type="InterPro" id="IPR000157">
    <property type="entry name" value="TIR_dom"/>
</dbReference>
<dbReference type="PROSITE" id="PS50104">
    <property type="entry name" value="TIR"/>
    <property type="match status" value="2"/>
</dbReference>
<name>A0A498JPG0_MALDO</name>
<dbReference type="PANTHER" id="PTHR32009">
    <property type="entry name" value="TMV RESISTANCE PROTEIN N-LIKE"/>
    <property type="match status" value="1"/>
</dbReference>
<dbReference type="InterPro" id="IPR007110">
    <property type="entry name" value="Ig-like_dom"/>
</dbReference>
<dbReference type="AlphaFoldDB" id="A0A498JPG0"/>
<sequence length="782" mass="88195">MALVIGTQESSSSSNPNSSTSRCSYDVFLSFRGEDTRKTFTDHLYAALVNASFRTFRDDDELERGEDIKLEFVKAIQQSRSSVVVFSKDYSSSRWCLNELVMILKRKKTSHHVVLPVFYDVDPSHLRKQTGSIAKAFARHQKTQSFDTVKGWREALAEAADLAGMVLQNEEDGEFGNLSALCSLDLGGNPIHSLPACIRGVTGLRRLSFEDCKRLKSLVRLPTVGHLIIADCSKLETVTFQSLSEVYSRMRSIECRGNHKLVEFESVYKMEPIERVDIEMITILGLSNLKYSTKSIMKYKIPARFHRWIEKRLPIQGLHEFGIFSTFLPGNYEVPQYDSFSHKSRGPSISFTVPVLPCCSIRGLNIFSVYEKSKSNESPNIRVKNMIGLCYTIMIDVRNKSKGLQWIYGPALFGIPSDDQDVIWLSHWKFGNKLEGGDELTVSVLTSSYIIYDEFQVKEFGVQVVYYEQEEKVTVTSQENFTTDNPFYPRVIAGDLSHYLLPGSSGTYLLCHNPVLERRDVLSYVWFKHNSNEITGHGSLGLKFQLVEQEEDRESECTLVEHEESSGSNSNSIDSNGAGRGWKVGCTVQHSGTNTLLEYESKYKIEPIERVDVDMMNLWGLYEYSTFSTFLPGNYEAVYSELEEKMISTQDKTADDPFYPHVISGDLSGYMMFGTYSRPAEEGRWYHHTAPDCLSPTASTECLITSTRSNFVMLNARKKVADCLSRHDIGSTALRMAASSAAAAAIPPQEKYDVFLSFRGEDTRNTLTSHLYAALSGKISPT</sequence>
<evidence type="ECO:0000256" key="2">
    <source>
        <dbReference type="ARBA" id="ARBA00022801"/>
    </source>
</evidence>
<evidence type="ECO:0000256" key="1">
    <source>
        <dbReference type="ARBA" id="ARBA00011982"/>
    </source>
</evidence>
<organism evidence="8 9">
    <name type="scientific">Malus domestica</name>
    <name type="common">Apple</name>
    <name type="synonym">Pyrus malus</name>
    <dbReference type="NCBI Taxonomy" id="3750"/>
    <lineage>
        <taxon>Eukaryota</taxon>
        <taxon>Viridiplantae</taxon>
        <taxon>Streptophyta</taxon>
        <taxon>Embryophyta</taxon>
        <taxon>Tracheophyta</taxon>
        <taxon>Spermatophyta</taxon>
        <taxon>Magnoliopsida</taxon>
        <taxon>eudicotyledons</taxon>
        <taxon>Gunneridae</taxon>
        <taxon>Pentapetalae</taxon>
        <taxon>rosids</taxon>
        <taxon>fabids</taxon>
        <taxon>Rosales</taxon>
        <taxon>Rosaceae</taxon>
        <taxon>Amygdaloideae</taxon>
        <taxon>Maleae</taxon>
        <taxon>Malus</taxon>
    </lineage>
</organism>
<accession>A0A498JPG0</accession>
<dbReference type="SMART" id="SM00255">
    <property type="entry name" value="TIR"/>
    <property type="match status" value="1"/>
</dbReference>
<dbReference type="SUPFAM" id="SSF52058">
    <property type="entry name" value="L domain-like"/>
    <property type="match status" value="1"/>
</dbReference>
<evidence type="ECO:0000259" key="6">
    <source>
        <dbReference type="PROSITE" id="PS50104"/>
    </source>
</evidence>
<keyword evidence="2" id="KW-0378">Hydrolase</keyword>
<evidence type="ECO:0000259" key="7">
    <source>
        <dbReference type="PROSITE" id="PS50835"/>
    </source>
</evidence>
<comment type="catalytic activity">
    <reaction evidence="4">
        <text>NAD(+) + H2O = ADP-D-ribose + nicotinamide + H(+)</text>
        <dbReference type="Rhea" id="RHEA:16301"/>
        <dbReference type="ChEBI" id="CHEBI:15377"/>
        <dbReference type="ChEBI" id="CHEBI:15378"/>
        <dbReference type="ChEBI" id="CHEBI:17154"/>
        <dbReference type="ChEBI" id="CHEBI:57540"/>
        <dbReference type="ChEBI" id="CHEBI:57967"/>
        <dbReference type="EC" id="3.2.2.6"/>
    </reaction>
    <physiologicalReaction direction="left-to-right" evidence="4">
        <dbReference type="Rhea" id="RHEA:16302"/>
    </physiologicalReaction>
</comment>
<dbReference type="Gene3D" id="3.40.50.10140">
    <property type="entry name" value="Toll/interleukin-1 receptor homology (TIR) domain"/>
    <property type="match status" value="2"/>
</dbReference>
<dbReference type="SUPFAM" id="SSF52200">
    <property type="entry name" value="Toll/Interleukin receptor TIR domain"/>
    <property type="match status" value="2"/>
</dbReference>
<comment type="caution">
    <text evidence="8">The sequence shown here is derived from an EMBL/GenBank/DDBJ whole genome shotgun (WGS) entry which is preliminary data.</text>
</comment>
<feature type="domain" description="Ig-like" evidence="7">
    <location>
        <begin position="489"/>
        <end position="574"/>
    </location>
</feature>